<keyword evidence="1" id="KW-1133">Transmembrane helix</keyword>
<feature type="transmembrane region" description="Helical" evidence="1">
    <location>
        <begin position="52"/>
        <end position="71"/>
    </location>
</feature>
<dbReference type="InterPro" id="IPR029468">
    <property type="entry name" value="O-ag_pol_Wzy"/>
</dbReference>
<dbReference type="Pfam" id="PF14296">
    <property type="entry name" value="O-ag_pol_Wzy"/>
    <property type="match status" value="1"/>
</dbReference>
<dbReference type="EMBL" id="KC537372">
    <property type="protein sequence ID" value="AGS58343.1"/>
    <property type="molecule type" value="Genomic_DNA"/>
</dbReference>
<feature type="transmembrane region" description="Helical" evidence="1">
    <location>
        <begin position="309"/>
        <end position="334"/>
    </location>
</feature>
<sequence length="492" mass="56234">MTGFNRKIINRKSIRMLVISKKNFMTVAFGAIVVMLYAFFLFFTSSSFEEDFTIKFSILSSLIIFILEIVYINKLNGGVINPITLFLMAFYVFQNGQLLLVALDIPFYDFYISTLKIFLKDVSIFSSLSNVVAGYAGIICVSILQKEKHYVIDQYNPLEVGRVAWLGFLGTSILALPLVAMKFLTSLEGGYYAVRAFEENIPTLVTFLEFMFMPFSLLTIIFRSDKSSQVARYGVFIWLVLTALCGDRTTGISGLLILALVSYNKNSGNIKYNWKDISKISFIGLLLIIFIRVVYAYRTGEDILFALSGGNFLVGFLSELGISVFPLFTMMYIVPGQEAFLWGQGYILSAIGGLIPSFLDITGIVNVINQQSRIFETWHSQYFWQYSFGLGFSLNAEAYINFGWFGLIAIFIVCLIIFSFLRVKNLKEHTSPWELYRISILLFLWFTLPRRDSYYIWKAISYSLIFIRIYIQTTCRRTAFLGKTGSKVELRK</sequence>
<organism evidence="2">
    <name type="scientific">Streptococcus suis</name>
    <dbReference type="NCBI Taxonomy" id="1307"/>
    <lineage>
        <taxon>Bacteria</taxon>
        <taxon>Bacillati</taxon>
        <taxon>Bacillota</taxon>
        <taxon>Bacilli</taxon>
        <taxon>Lactobacillales</taxon>
        <taxon>Streptococcaceae</taxon>
        <taxon>Streptococcus</taxon>
    </lineage>
</organism>
<gene>
    <name evidence="2" type="primary">cps12J</name>
</gene>
<dbReference type="AlphaFoldDB" id="T1SEV3"/>
<keyword evidence="1" id="KW-0472">Membrane</keyword>
<feature type="transmembrane region" description="Helical" evidence="1">
    <location>
        <begin position="402"/>
        <end position="421"/>
    </location>
</feature>
<feature type="transmembrane region" description="Helical" evidence="1">
    <location>
        <begin position="346"/>
        <end position="368"/>
    </location>
</feature>
<feature type="transmembrane region" description="Helical" evidence="1">
    <location>
        <begin position="165"/>
        <end position="184"/>
    </location>
</feature>
<protein>
    <submittedName>
        <fullName evidence="2">Cps12J</fullName>
    </submittedName>
</protein>
<proteinExistence type="predicted"/>
<feature type="transmembrane region" description="Helical" evidence="1">
    <location>
        <begin position="24"/>
        <end position="46"/>
    </location>
</feature>
<name>T1SEV3_STRSU</name>
<evidence type="ECO:0000256" key="1">
    <source>
        <dbReference type="SAM" id="Phobius"/>
    </source>
</evidence>
<reference evidence="2" key="1">
    <citation type="journal article" date="2013" name="PLoS ONE">
        <title>Development of Multiplex PCR Assays for the Identification of the 33 Serotypes of Streptococcus suis.</title>
        <authorList>
            <person name="Liu Z."/>
            <person name="Zheng H."/>
            <person name="Gottschalk M."/>
            <person name="Bai X."/>
            <person name="Lan R."/>
            <person name="Ji S."/>
            <person name="Liu H."/>
            <person name="Xu J."/>
        </authorList>
    </citation>
    <scope>NUCLEOTIDE SEQUENCE</scope>
    <source>
        <strain evidence="2">8830</strain>
    </source>
</reference>
<feature type="transmembrane region" description="Helical" evidence="1">
    <location>
        <begin position="454"/>
        <end position="471"/>
    </location>
</feature>
<accession>T1SEV3</accession>
<keyword evidence="1" id="KW-0812">Transmembrane</keyword>
<feature type="transmembrane region" description="Helical" evidence="1">
    <location>
        <begin position="280"/>
        <end position="297"/>
    </location>
</feature>
<feature type="transmembrane region" description="Helical" evidence="1">
    <location>
        <begin position="235"/>
        <end position="260"/>
    </location>
</feature>
<feature type="transmembrane region" description="Helical" evidence="1">
    <location>
        <begin position="204"/>
        <end position="223"/>
    </location>
</feature>
<evidence type="ECO:0000313" key="2">
    <source>
        <dbReference type="EMBL" id="AGS58343.1"/>
    </source>
</evidence>
<feature type="transmembrane region" description="Helical" evidence="1">
    <location>
        <begin position="83"/>
        <end position="103"/>
    </location>
</feature>
<feature type="transmembrane region" description="Helical" evidence="1">
    <location>
        <begin position="123"/>
        <end position="144"/>
    </location>
</feature>